<sequence length="152" mass="17225">MYDQRWEERLTACASSWAATAHSLPTESLDGARLNYRSTRRRPACSKRKQNSAGEVDQAIGDQVGWFGLGEFPVGRGLPGQWLSGDYRDSSGPGSWKTAAIRPPIPTMIWCRWMVSISAGQRWPNMVWPFWFTHFSRQRIDGWLGHGRGCPL</sequence>
<evidence type="ECO:0000313" key="1">
    <source>
        <dbReference type="EMBL" id="RUA22377.1"/>
    </source>
</evidence>
<dbReference type="AlphaFoldDB" id="A0A3S0Q143"/>
<proteinExistence type="predicted"/>
<dbReference type="EMBL" id="RXHI01000018">
    <property type="protein sequence ID" value="RUA22377.1"/>
    <property type="molecule type" value="Genomic_DNA"/>
</dbReference>
<organism evidence="1">
    <name type="scientific">Billgrantia gudaonensis</name>
    <dbReference type="NCBI Taxonomy" id="376427"/>
    <lineage>
        <taxon>Bacteria</taxon>
        <taxon>Pseudomonadati</taxon>
        <taxon>Pseudomonadota</taxon>
        <taxon>Gammaproteobacteria</taxon>
        <taxon>Oceanospirillales</taxon>
        <taxon>Halomonadaceae</taxon>
        <taxon>Billgrantia</taxon>
    </lineage>
</organism>
<accession>A0A3S0Q143</accession>
<reference evidence="1" key="1">
    <citation type="submission" date="2018-12" db="EMBL/GenBank/DDBJ databases">
        <authorList>
            <person name="Jadhav K."/>
            <person name="Kushwaha B."/>
            <person name="Jadhav I."/>
        </authorList>
    </citation>
    <scope>NUCLEOTIDE SEQUENCE [LARGE SCALE GENOMIC DNA]</scope>
    <source>
        <strain evidence="1">SBS 10</strain>
    </source>
</reference>
<comment type="caution">
    <text evidence="1">The sequence shown here is derived from an EMBL/GenBank/DDBJ whole genome shotgun (WGS) entry which is preliminary data.</text>
</comment>
<protein>
    <submittedName>
        <fullName evidence="1">Uncharacterized protein</fullName>
    </submittedName>
</protein>
<gene>
    <name evidence="1" type="ORF">DSL92_06275</name>
</gene>
<name>A0A3S0Q143_9GAMM</name>